<dbReference type="EMBL" id="AMGY01000006">
    <property type="protein sequence ID" value="EXJ81056.1"/>
    <property type="molecule type" value="Genomic_DNA"/>
</dbReference>
<dbReference type="STRING" id="1182542.W9XVM6"/>
<reference evidence="2 3" key="1">
    <citation type="submission" date="2013-03" db="EMBL/GenBank/DDBJ databases">
        <title>The Genome Sequence of Capronia epimyces CBS 606.96.</title>
        <authorList>
            <consortium name="The Broad Institute Genomics Platform"/>
            <person name="Cuomo C."/>
            <person name="de Hoog S."/>
            <person name="Gorbushina A."/>
            <person name="Walker B."/>
            <person name="Young S.K."/>
            <person name="Zeng Q."/>
            <person name="Gargeya S."/>
            <person name="Fitzgerald M."/>
            <person name="Haas B."/>
            <person name="Abouelleil A."/>
            <person name="Allen A.W."/>
            <person name="Alvarado L."/>
            <person name="Arachchi H.M."/>
            <person name="Berlin A.M."/>
            <person name="Chapman S.B."/>
            <person name="Gainer-Dewar J."/>
            <person name="Goldberg J."/>
            <person name="Griggs A."/>
            <person name="Gujja S."/>
            <person name="Hansen M."/>
            <person name="Howarth C."/>
            <person name="Imamovic A."/>
            <person name="Ireland A."/>
            <person name="Larimer J."/>
            <person name="McCowan C."/>
            <person name="Murphy C."/>
            <person name="Pearson M."/>
            <person name="Poon T.W."/>
            <person name="Priest M."/>
            <person name="Roberts A."/>
            <person name="Saif S."/>
            <person name="Shea T."/>
            <person name="Sisk P."/>
            <person name="Sykes S."/>
            <person name="Wortman J."/>
            <person name="Nusbaum C."/>
            <person name="Birren B."/>
        </authorList>
    </citation>
    <scope>NUCLEOTIDE SEQUENCE [LARGE SCALE GENOMIC DNA]</scope>
    <source>
        <strain evidence="2 3">CBS 606.96</strain>
    </source>
</reference>
<dbReference type="InterPro" id="IPR051678">
    <property type="entry name" value="AGP_Transferase"/>
</dbReference>
<gene>
    <name evidence="2" type="ORF">A1O3_07344</name>
</gene>
<dbReference type="PANTHER" id="PTHR21310">
    <property type="entry name" value="AMINOGLYCOSIDE PHOSPHOTRANSFERASE-RELATED-RELATED"/>
    <property type="match status" value="1"/>
</dbReference>
<dbReference type="RefSeq" id="XP_007735644.1">
    <property type="nucleotide sequence ID" value="XM_007737454.1"/>
</dbReference>
<dbReference type="eggNOG" id="ENOG502RYS9">
    <property type="taxonomic scope" value="Eukaryota"/>
</dbReference>
<dbReference type="Pfam" id="PF01636">
    <property type="entry name" value="APH"/>
    <property type="match status" value="1"/>
</dbReference>
<evidence type="ECO:0000313" key="3">
    <source>
        <dbReference type="Proteomes" id="UP000019478"/>
    </source>
</evidence>
<evidence type="ECO:0000313" key="2">
    <source>
        <dbReference type="EMBL" id="EXJ81056.1"/>
    </source>
</evidence>
<feature type="domain" description="Aminoglycoside phosphotransferase" evidence="1">
    <location>
        <begin position="145"/>
        <end position="217"/>
    </location>
</feature>
<proteinExistence type="predicted"/>
<name>W9XVM6_9EURO</name>
<dbReference type="GeneID" id="19171444"/>
<dbReference type="AlphaFoldDB" id="W9XVM6"/>
<comment type="caution">
    <text evidence="2">The sequence shown here is derived from an EMBL/GenBank/DDBJ whole genome shotgun (WGS) entry which is preliminary data.</text>
</comment>
<dbReference type="HOGENOM" id="CLU_021768_0_0_1"/>
<dbReference type="PANTHER" id="PTHR21310:SF54">
    <property type="entry name" value="AMINOGLYCOSIDE PHOSPHOTRANSFERASE DOMAIN-CONTAINING PROTEIN"/>
    <property type="match status" value="1"/>
</dbReference>
<accession>W9XVM6</accession>
<keyword evidence="3" id="KW-1185">Reference proteome</keyword>
<dbReference type="InterPro" id="IPR002575">
    <property type="entry name" value="Aminoglycoside_PTrfase"/>
</dbReference>
<organism evidence="2 3">
    <name type="scientific">Capronia epimyces CBS 606.96</name>
    <dbReference type="NCBI Taxonomy" id="1182542"/>
    <lineage>
        <taxon>Eukaryota</taxon>
        <taxon>Fungi</taxon>
        <taxon>Dikarya</taxon>
        <taxon>Ascomycota</taxon>
        <taxon>Pezizomycotina</taxon>
        <taxon>Eurotiomycetes</taxon>
        <taxon>Chaetothyriomycetidae</taxon>
        <taxon>Chaetothyriales</taxon>
        <taxon>Herpotrichiellaceae</taxon>
        <taxon>Capronia</taxon>
    </lineage>
</organism>
<evidence type="ECO:0000259" key="1">
    <source>
        <dbReference type="Pfam" id="PF01636"/>
    </source>
</evidence>
<dbReference type="Proteomes" id="UP000019478">
    <property type="component" value="Unassembled WGS sequence"/>
</dbReference>
<dbReference type="Gene3D" id="3.90.1200.10">
    <property type="match status" value="1"/>
</dbReference>
<protein>
    <recommendedName>
        <fullName evidence="1">Aminoglycoside phosphotransferase domain-containing protein</fullName>
    </recommendedName>
</protein>
<dbReference type="SUPFAM" id="SSF56112">
    <property type="entry name" value="Protein kinase-like (PK-like)"/>
    <property type="match status" value="1"/>
</dbReference>
<sequence>MDSTITTELKRINQSQLPNYLSDEMDFLDTSFFKIAGRKLPCPQQLGASREGITVISEMQLVIKFGQHVTIDEAVTMWVVRKYLGHQVPVPKLFGWRVYQGTVYIYMELIAGVTLEERWKDMDLSDKASWLEWLPQRFLSSSQRYKDPYLTLMPKDTAIKFTHADVHPTNIIVSTSGFGPARVLALIDWGQSGWYPDYWEYFKICYTTHWEGEWRKTFIPKMIEPQEDEKYLMDEYTATIGAV</sequence>
<dbReference type="OrthoDB" id="4105646at2759"/>
<dbReference type="InterPro" id="IPR011009">
    <property type="entry name" value="Kinase-like_dom_sf"/>
</dbReference>